<evidence type="ECO:0000313" key="2">
    <source>
        <dbReference type="Proteomes" id="UP001165060"/>
    </source>
</evidence>
<gene>
    <name evidence="1" type="ORF">TeGR_g12470</name>
</gene>
<name>A0ABQ6NCG4_9STRA</name>
<dbReference type="InterPro" id="IPR023393">
    <property type="entry name" value="START-like_dom_sf"/>
</dbReference>
<accession>A0ABQ6NCG4</accession>
<dbReference type="EMBL" id="BRYB01006673">
    <property type="protein sequence ID" value="GMI54770.1"/>
    <property type="molecule type" value="Genomic_DNA"/>
</dbReference>
<protein>
    <submittedName>
        <fullName evidence="1">Uncharacterized protein</fullName>
    </submittedName>
</protein>
<reference evidence="1 2" key="1">
    <citation type="journal article" date="2023" name="Commun. Biol.">
        <title>Genome analysis of Parmales, the sister group of diatoms, reveals the evolutionary specialization of diatoms from phago-mixotrophs to photoautotrophs.</title>
        <authorList>
            <person name="Ban H."/>
            <person name="Sato S."/>
            <person name="Yoshikawa S."/>
            <person name="Yamada K."/>
            <person name="Nakamura Y."/>
            <person name="Ichinomiya M."/>
            <person name="Sato N."/>
            <person name="Blanc-Mathieu R."/>
            <person name="Endo H."/>
            <person name="Kuwata A."/>
            <person name="Ogata H."/>
        </authorList>
    </citation>
    <scope>NUCLEOTIDE SEQUENCE [LARGE SCALE GENOMIC DNA]</scope>
</reference>
<organism evidence="1 2">
    <name type="scientific">Tetraparma gracilis</name>
    <dbReference type="NCBI Taxonomy" id="2962635"/>
    <lineage>
        <taxon>Eukaryota</taxon>
        <taxon>Sar</taxon>
        <taxon>Stramenopiles</taxon>
        <taxon>Ochrophyta</taxon>
        <taxon>Bolidophyceae</taxon>
        <taxon>Parmales</taxon>
        <taxon>Triparmaceae</taxon>
        <taxon>Tetraparma</taxon>
    </lineage>
</organism>
<sequence length="258" mass="27671">MSSFSSSVLIPSTPPAEVYETWVNEQWRGGRGLPIVRPIITSPGDPATGLGCERSIPPLFIRERITSCTPDESVTYEVVNPSYLTFPASPGSHRGRVRFGREGGGTRVTWDVEWEPLPNAEWLSTLMVRAAIPALLGDLAKPKGGEPSSIQAILKEYGLVALLFHFTGWCTTLALVAVSLSLFGPSLPLPDALASKLSSPHSLGATIGAAVVLTETTTPARLALTVAATPAVTKAARRWGPFRAVERFVKERVAEREA</sequence>
<dbReference type="SUPFAM" id="SSF55961">
    <property type="entry name" value="Bet v1-like"/>
    <property type="match status" value="1"/>
</dbReference>
<keyword evidence="2" id="KW-1185">Reference proteome</keyword>
<proteinExistence type="predicted"/>
<dbReference type="Gene3D" id="3.30.530.20">
    <property type="match status" value="1"/>
</dbReference>
<dbReference type="Proteomes" id="UP001165060">
    <property type="component" value="Unassembled WGS sequence"/>
</dbReference>
<evidence type="ECO:0000313" key="1">
    <source>
        <dbReference type="EMBL" id="GMI54770.1"/>
    </source>
</evidence>
<comment type="caution">
    <text evidence="1">The sequence shown here is derived from an EMBL/GenBank/DDBJ whole genome shotgun (WGS) entry which is preliminary data.</text>
</comment>